<gene>
    <name evidence="2" type="ORF">LOC62_05G007213</name>
</gene>
<proteinExistence type="predicted"/>
<evidence type="ECO:0000313" key="3">
    <source>
        <dbReference type="Proteomes" id="UP000827549"/>
    </source>
</evidence>
<evidence type="ECO:0000256" key="1">
    <source>
        <dbReference type="SAM" id="MobiDB-lite"/>
    </source>
</evidence>
<sequence>MPTTPAWGHAPAVSAAPYPPVHTSPPTPLGPFNFTYAPSIGAEPVTLRGVITPLSAPLPAYLAQNSGDDALRTFIYADFIQRQAEPAPVCTCVYCPSAQGAVHSVPVFRVDDPQAPRAPQAPQAPPPVAVDVAVDLPSGVPVNGQAPPPSPPRSTPPTVTTGVQTDPVASPPQPKASVLQPPDRPPRRRVVSKTTPAGTADQSAPSRSEPAHESDQRQEGAGSTPGHTPKKRSSRRRREEDIPPVPPLPPLHSASLHRSPLDSSGSHDSLPPFGDTLTFSTKDKKKAKAESPPAFQILTWPRARLPPPRVPSVPFPLSLEAADESNTARPPPSQRLPLPDAWTNGGERPSVVPQVRDDTDWRLAMGSVKSLRKLAPRRKPTADVLNADFSASLALDDISVALSELARLLSLQEQSMEVTLGIGRNISNTLRDYIAPPSVGVV</sequence>
<accession>A0AAF0YF32</accession>
<feature type="region of interest" description="Disordered" evidence="1">
    <location>
        <begin position="137"/>
        <end position="293"/>
    </location>
</feature>
<feature type="compositionally biased region" description="Basic and acidic residues" evidence="1">
    <location>
        <begin position="209"/>
        <end position="218"/>
    </location>
</feature>
<dbReference type="RefSeq" id="XP_062629717.1">
    <property type="nucleotide sequence ID" value="XM_062773733.1"/>
</dbReference>
<feature type="compositionally biased region" description="Polar residues" evidence="1">
    <location>
        <begin position="192"/>
        <end position="206"/>
    </location>
</feature>
<protein>
    <submittedName>
        <fullName evidence="2">Uncharacterized protein</fullName>
    </submittedName>
</protein>
<organism evidence="2 3">
    <name type="scientific">Vanrija pseudolonga</name>
    <dbReference type="NCBI Taxonomy" id="143232"/>
    <lineage>
        <taxon>Eukaryota</taxon>
        <taxon>Fungi</taxon>
        <taxon>Dikarya</taxon>
        <taxon>Basidiomycota</taxon>
        <taxon>Agaricomycotina</taxon>
        <taxon>Tremellomycetes</taxon>
        <taxon>Trichosporonales</taxon>
        <taxon>Trichosporonaceae</taxon>
        <taxon>Vanrija</taxon>
    </lineage>
</organism>
<reference evidence="2" key="1">
    <citation type="submission" date="2023-10" db="EMBL/GenBank/DDBJ databases">
        <authorList>
            <person name="Noh H."/>
        </authorList>
    </citation>
    <scope>NUCLEOTIDE SEQUENCE</scope>
    <source>
        <strain evidence="2">DUCC4014</strain>
    </source>
</reference>
<feature type="compositionally biased region" description="Pro residues" evidence="1">
    <location>
        <begin position="146"/>
        <end position="155"/>
    </location>
</feature>
<dbReference type="AlphaFoldDB" id="A0AAF0YF32"/>
<dbReference type="Proteomes" id="UP000827549">
    <property type="component" value="Chromosome 5"/>
</dbReference>
<evidence type="ECO:0000313" key="2">
    <source>
        <dbReference type="EMBL" id="WOO83691.1"/>
    </source>
</evidence>
<dbReference type="GeneID" id="87810386"/>
<name>A0AAF0YF32_9TREE</name>
<keyword evidence="3" id="KW-1185">Reference proteome</keyword>
<feature type="region of interest" description="Disordered" evidence="1">
    <location>
        <begin position="322"/>
        <end position="353"/>
    </location>
</feature>
<dbReference type="EMBL" id="CP086718">
    <property type="protein sequence ID" value="WOO83691.1"/>
    <property type="molecule type" value="Genomic_DNA"/>
</dbReference>